<keyword evidence="3" id="KW-1185">Reference proteome</keyword>
<organism evidence="1">
    <name type="scientific">Physcomitrium patens</name>
    <name type="common">Spreading-leaved earth moss</name>
    <name type="synonym">Physcomitrella patens</name>
    <dbReference type="NCBI Taxonomy" id="3218"/>
    <lineage>
        <taxon>Eukaryota</taxon>
        <taxon>Viridiplantae</taxon>
        <taxon>Streptophyta</taxon>
        <taxon>Embryophyta</taxon>
        <taxon>Bryophyta</taxon>
        <taxon>Bryophytina</taxon>
        <taxon>Bryopsida</taxon>
        <taxon>Funariidae</taxon>
        <taxon>Funariales</taxon>
        <taxon>Funariaceae</taxon>
        <taxon>Physcomitrium</taxon>
    </lineage>
</organism>
<reference evidence="1 3" key="1">
    <citation type="journal article" date="2008" name="Science">
        <title>The Physcomitrella genome reveals evolutionary insights into the conquest of land by plants.</title>
        <authorList>
            <person name="Rensing S."/>
            <person name="Lang D."/>
            <person name="Zimmer A."/>
            <person name="Terry A."/>
            <person name="Salamov A."/>
            <person name="Shapiro H."/>
            <person name="Nishiyama T."/>
            <person name="Perroud P.-F."/>
            <person name="Lindquist E."/>
            <person name="Kamisugi Y."/>
            <person name="Tanahashi T."/>
            <person name="Sakakibara K."/>
            <person name="Fujita T."/>
            <person name="Oishi K."/>
            <person name="Shin-I T."/>
            <person name="Kuroki Y."/>
            <person name="Toyoda A."/>
            <person name="Suzuki Y."/>
            <person name="Hashimoto A."/>
            <person name="Yamaguchi K."/>
            <person name="Sugano A."/>
            <person name="Kohara Y."/>
            <person name="Fujiyama A."/>
            <person name="Anterola A."/>
            <person name="Aoki S."/>
            <person name="Ashton N."/>
            <person name="Barbazuk W.B."/>
            <person name="Barker E."/>
            <person name="Bennetzen J."/>
            <person name="Bezanilla M."/>
            <person name="Blankenship R."/>
            <person name="Cho S.H."/>
            <person name="Dutcher S."/>
            <person name="Estelle M."/>
            <person name="Fawcett J.A."/>
            <person name="Gundlach H."/>
            <person name="Hanada K."/>
            <person name="Heyl A."/>
            <person name="Hicks K.A."/>
            <person name="Hugh J."/>
            <person name="Lohr M."/>
            <person name="Mayer K."/>
            <person name="Melkozernov A."/>
            <person name="Murata T."/>
            <person name="Nelson D."/>
            <person name="Pils B."/>
            <person name="Prigge M."/>
            <person name="Reiss B."/>
            <person name="Renner T."/>
            <person name="Rombauts S."/>
            <person name="Rushton P."/>
            <person name="Sanderfoot A."/>
            <person name="Schween G."/>
            <person name="Shiu S.-H."/>
            <person name="Stueber K."/>
            <person name="Theodoulou F.L."/>
            <person name="Tu H."/>
            <person name="Van de Peer Y."/>
            <person name="Verrier P.J."/>
            <person name="Waters E."/>
            <person name="Wood A."/>
            <person name="Yang L."/>
            <person name="Cove D."/>
            <person name="Cuming A."/>
            <person name="Hasebe M."/>
            <person name="Lucas S."/>
            <person name="Mishler D.B."/>
            <person name="Reski R."/>
            <person name="Grigoriev I."/>
            <person name="Quatrano R.S."/>
            <person name="Boore J.L."/>
        </authorList>
    </citation>
    <scope>NUCLEOTIDE SEQUENCE [LARGE SCALE GENOMIC DNA]</scope>
    <source>
        <strain evidence="2 3">cv. Gransden 2004</strain>
    </source>
</reference>
<name>A0A2K1IVV4_PHYPA</name>
<sequence length="73" mass="8233">MDWKIIAFEGSVFDFSSPQPSLIDVQSTIQPAGSVTFEHNNLQGLNHSILNVVTSNNLFNPNKFLTEVREREL</sequence>
<dbReference type="EnsemblPlants" id="Pp3c20_19840V3.2">
    <property type="protein sequence ID" value="Pp3c20_19840V3.2"/>
    <property type="gene ID" value="Pp3c20_19840"/>
</dbReference>
<dbReference type="EnsemblPlants" id="Pp3c20_19840V3.1">
    <property type="protein sequence ID" value="Pp3c20_19840V3.1"/>
    <property type="gene ID" value="Pp3c20_19840"/>
</dbReference>
<evidence type="ECO:0000313" key="2">
    <source>
        <dbReference type="EnsemblPlants" id="Pp3c20_19840V3.1"/>
    </source>
</evidence>
<proteinExistence type="predicted"/>
<dbReference type="Proteomes" id="UP000006727">
    <property type="component" value="Chromosome 20"/>
</dbReference>
<evidence type="ECO:0000313" key="1">
    <source>
        <dbReference type="EMBL" id="PNR33407.1"/>
    </source>
</evidence>
<dbReference type="EMBL" id="ABEU02000020">
    <property type="protein sequence ID" value="PNR33407.1"/>
    <property type="molecule type" value="Genomic_DNA"/>
</dbReference>
<dbReference type="AlphaFoldDB" id="A0A2K1IVV4"/>
<evidence type="ECO:0000313" key="3">
    <source>
        <dbReference type="Proteomes" id="UP000006727"/>
    </source>
</evidence>
<gene>
    <name evidence="1" type="ORF">PHYPA_025351</name>
</gene>
<dbReference type="Gramene" id="Pp3c20_19840V3.1">
    <property type="protein sequence ID" value="Pp3c20_19840V3.1"/>
    <property type="gene ID" value="Pp3c20_19840"/>
</dbReference>
<dbReference type="InParanoid" id="A0A2K1IVV4"/>
<reference evidence="2" key="3">
    <citation type="submission" date="2020-12" db="UniProtKB">
        <authorList>
            <consortium name="EnsemblPlants"/>
        </authorList>
    </citation>
    <scope>IDENTIFICATION</scope>
</reference>
<protein>
    <submittedName>
        <fullName evidence="1 2">Uncharacterized protein</fullName>
    </submittedName>
</protein>
<reference evidence="1 3" key="2">
    <citation type="journal article" date="2018" name="Plant J.">
        <title>The Physcomitrella patens chromosome-scale assembly reveals moss genome structure and evolution.</title>
        <authorList>
            <person name="Lang D."/>
            <person name="Ullrich K.K."/>
            <person name="Murat F."/>
            <person name="Fuchs J."/>
            <person name="Jenkins J."/>
            <person name="Haas F.B."/>
            <person name="Piednoel M."/>
            <person name="Gundlach H."/>
            <person name="Van Bel M."/>
            <person name="Meyberg R."/>
            <person name="Vives C."/>
            <person name="Morata J."/>
            <person name="Symeonidi A."/>
            <person name="Hiss M."/>
            <person name="Muchero W."/>
            <person name="Kamisugi Y."/>
            <person name="Saleh O."/>
            <person name="Blanc G."/>
            <person name="Decker E.L."/>
            <person name="van Gessel N."/>
            <person name="Grimwood J."/>
            <person name="Hayes R.D."/>
            <person name="Graham S.W."/>
            <person name="Gunter L.E."/>
            <person name="McDaniel S.F."/>
            <person name="Hoernstein S.N.W."/>
            <person name="Larsson A."/>
            <person name="Li F.W."/>
            <person name="Perroud P.F."/>
            <person name="Phillips J."/>
            <person name="Ranjan P."/>
            <person name="Rokshar D.S."/>
            <person name="Rothfels C.J."/>
            <person name="Schneider L."/>
            <person name="Shu S."/>
            <person name="Stevenson D.W."/>
            <person name="Thummler F."/>
            <person name="Tillich M."/>
            <person name="Villarreal Aguilar J.C."/>
            <person name="Widiez T."/>
            <person name="Wong G.K."/>
            <person name="Wymore A."/>
            <person name="Zhang Y."/>
            <person name="Zimmer A.D."/>
            <person name="Quatrano R.S."/>
            <person name="Mayer K.F.X."/>
            <person name="Goodstein D."/>
            <person name="Casacuberta J.M."/>
            <person name="Vandepoele K."/>
            <person name="Reski R."/>
            <person name="Cuming A.C."/>
            <person name="Tuskan G.A."/>
            <person name="Maumus F."/>
            <person name="Salse J."/>
            <person name="Schmutz J."/>
            <person name="Rensing S.A."/>
        </authorList>
    </citation>
    <scope>NUCLEOTIDE SEQUENCE [LARGE SCALE GENOMIC DNA]</scope>
    <source>
        <strain evidence="2 3">cv. Gransden 2004</strain>
    </source>
</reference>
<accession>A0A2K1IVV4</accession>
<dbReference type="Gramene" id="Pp3c20_19840V3.2">
    <property type="protein sequence ID" value="Pp3c20_19840V3.2"/>
    <property type="gene ID" value="Pp3c20_19840"/>
</dbReference>